<dbReference type="Gene3D" id="1.20.1250.20">
    <property type="entry name" value="MFS general substrate transporter like domains"/>
    <property type="match status" value="1"/>
</dbReference>
<dbReference type="PANTHER" id="PTHR48022">
    <property type="entry name" value="PLASTIDIC GLUCOSE TRANSPORTER 4"/>
    <property type="match status" value="1"/>
</dbReference>
<feature type="transmembrane region" description="Helical" evidence="8">
    <location>
        <begin position="72"/>
        <end position="91"/>
    </location>
</feature>
<dbReference type="Proteomes" id="UP000038010">
    <property type="component" value="Unassembled WGS sequence"/>
</dbReference>
<sequence length="525" mass="57348">MARQPFLGLRGTKLNTVVMIIAGVEFLLFGYDQGVMGGLITLPSFTQVFPEICTTAECTAHMTPGEKSHRSTIQGITIACYNLGCFTGALLAMRFGNYFGRRLAILIGCTIVSIGAVLQFSAFGLTQLIVGRVICGMGTGINTSTVPAWQAETTKPHQRGPVIAFEASMVIAGVALSYWIDFGFSYVEPSSAAWRAPVALQLIFAFIVLAFILVMPESPRWLVCQDRSDEAAQVISALYDLPEEDPLVADQLKAISAPQGNVHPGPLKTRTRTLLAVGIQVLSQFTGINIITYYAAVIYQNEIGLSPFVSRLLAAGNGTEYFIASLFSILMVKHFNRRSVFMFVAGGQAVTMAILAILMSEGGKGRGIAAAAFLFVFNTFFGLGYAQLSWLVPAEITPLAVRAQANALSTASNWIVNFLVVMITPICFNNIGWRTYLMFAIFNAAGVPFMYFLLPESKGRSLEEMDLIFHESRNLRDAIKLSFTMERHFDNKGNLVKELTHDLEVKTEPGMSSGKTGIEHFDTKV</sequence>
<comment type="subcellular location">
    <subcellularLocation>
        <location evidence="1">Membrane</location>
        <topology evidence="1">Multi-pass membrane protein</topology>
    </subcellularLocation>
</comment>
<dbReference type="PROSITE" id="PS50850">
    <property type="entry name" value="MFS"/>
    <property type="match status" value="1"/>
</dbReference>
<dbReference type="InterPro" id="IPR005828">
    <property type="entry name" value="MFS_sugar_transport-like"/>
</dbReference>
<evidence type="ECO:0000256" key="6">
    <source>
        <dbReference type="ARBA" id="ARBA00023136"/>
    </source>
</evidence>
<evidence type="ECO:0000259" key="9">
    <source>
        <dbReference type="PROSITE" id="PS50850"/>
    </source>
</evidence>
<keyword evidence="3 7" id="KW-0813">Transport</keyword>
<dbReference type="InterPro" id="IPR036259">
    <property type="entry name" value="MFS_trans_sf"/>
</dbReference>
<dbReference type="RefSeq" id="XP_017995612.1">
    <property type="nucleotide sequence ID" value="XM_018144980.1"/>
</dbReference>
<dbReference type="NCBIfam" id="TIGR00879">
    <property type="entry name" value="SP"/>
    <property type="match status" value="1"/>
</dbReference>
<feature type="transmembrane region" description="Helical" evidence="8">
    <location>
        <begin position="192"/>
        <end position="214"/>
    </location>
</feature>
<comment type="similarity">
    <text evidence="2 7">Belongs to the major facilitator superfamily. Sugar transporter (TC 2.A.1.1) family.</text>
</comment>
<keyword evidence="4 8" id="KW-0812">Transmembrane</keyword>
<gene>
    <name evidence="10" type="ORF">AB675_4815</name>
</gene>
<dbReference type="SUPFAM" id="SSF103473">
    <property type="entry name" value="MFS general substrate transporter"/>
    <property type="match status" value="1"/>
</dbReference>
<protein>
    <submittedName>
        <fullName evidence="10">Sugar transporter STL1</fullName>
    </submittedName>
</protein>
<evidence type="ECO:0000256" key="8">
    <source>
        <dbReference type="SAM" id="Phobius"/>
    </source>
</evidence>
<dbReference type="InterPro" id="IPR020846">
    <property type="entry name" value="MFS_dom"/>
</dbReference>
<proteinExistence type="inferred from homology"/>
<feature type="transmembrane region" description="Helical" evidence="8">
    <location>
        <begin position="12"/>
        <end position="31"/>
    </location>
</feature>
<evidence type="ECO:0000256" key="1">
    <source>
        <dbReference type="ARBA" id="ARBA00004141"/>
    </source>
</evidence>
<feature type="transmembrane region" description="Helical" evidence="8">
    <location>
        <begin position="308"/>
        <end position="332"/>
    </location>
</feature>
<keyword evidence="11" id="KW-1185">Reference proteome</keyword>
<dbReference type="InterPro" id="IPR050360">
    <property type="entry name" value="MFS_Sugar_Transporters"/>
</dbReference>
<feature type="transmembrane region" description="Helical" evidence="8">
    <location>
        <begin position="414"/>
        <end position="431"/>
    </location>
</feature>
<reference evidence="10 11" key="1">
    <citation type="submission" date="2015-06" db="EMBL/GenBank/DDBJ databases">
        <title>Draft genome of the ant-associated black yeast Phialophora attae CBS 131958.</title>
        <authorList>
            <person name="Moreno L.F."/>
            <person name="Stielow B.J."/>
            <person name="de Hoog S."/>
            <person name="Vicente V.A."/>
            <person name="Weiss V.A."/>
            <person name="de Vries M."/>
            <person name="Cruz L.M."/>
            <person name="Souza E.M."/>
        </authorList>
    </citation>
    <scope>NUCLEOTIDE SEQUENCE [LARGE SCALE GENOMIC DNA]</scope>
    <source>
        <strain evidence="10 11">CBS 131958</strain>
    </source>
</reference>
<evidence type="ECO:0000256" key="7">
    <source>
        <dbReference type="RuleBase" id="RU003346"/>
    </source>
</evidence>
<dbReference type="EMBL" id="LFJN01000038">
    <property type="protein sequence ID" value="KPI35649.1"/>
    <property type="molecule type" value="Genomic_DNA"/>
</dbReference>
<dbReference type="InterPro" id="IPR003663">
    <property type="entry name" value="Sugar/inositol_transpt"/>
</dbReference>
<keyword evidence="6 8" id="KW-0472">Membrane</keyword>
<organism evidence="10 11">
    <name type="scientific">Cyphellophora attinorum</name>
    <dbReference type="NCBI Taxonomy" id="1664694"/>
    <lineage>
        <taxon>Eukaryota</taxon>
        <taxon>Fungi</taxon>
        <taxon>Dikarya</taxon>
        <taxon>Ascomycota</taxon>
        <taxon>Pezizomycotina</taxon>
        <taxon>Eurotiomycetes</taxon>
        <taxon>Chaetothyriomycetidae</taxon>
        <taxon>Chaetothyriales</taxon>
        <taxon>Cyphellophoraceae</taxon>
        <taxon>Cyphellophora</taxon>
    </lineage>
</organism>
<evidence type="ECO:0000313" key="10">
    <source>
        <dbReference type="EMBL" id="KPI35649.1"/>
    </source>
</evidence>
<feature type="domain" description="Major facilitator superfamily (MFS) profile" evidence="9">
    <location>
        <begin position="18"/>
        <end position="458"/>
    </location>
</feature>
<dbReference type="GO" id="GO:0005351">
    <property type="term" value="F:carbohydrate:proton symporter activity"/>
    <property type="evidence" value="ECO:0007669"/>
    <property type="project" value="TreeGrafter"/>
</dbReference>
<dbReference type="PANTHER" id="PTHR48022:SF68">
    <property type="entry name" value="MAJOR FACILITATOR SUPERFAMILY (MFS) PROFILE DOMAIN-CONTAINING PROTEIN-RELATED"/>
    <property type="match status" value="1"/>
</dbReference>
<dbReference type="GO" id="GO:0016020">
    <property type="term" value="C:membrane"/>
    <property type="evidence" value="ECO:0007669"/>
    <property type="project" value="UniProtKB-SubCell"/>
</dbReference>
<name>A0A0N0NIN3_9EURO</name>
<keyword evidence="5 8" id="KW-1133">Transmembrane helix</keyword>
<evidence type="ECO:0000256" key="5">
    <source>
        <dbReference type="ARBA" id="ARBA00022989"/>
    </source>
</evidence>
<feature type="transmembrane region" description="Helical" evidence="8">
    <location>
        <begin position="371"/>
        <end position="393"/>
    </location>
</feature>
<dbReference type="PRINTS" id="PR00171">
    <property type="entry name" value="SUGRTRNSPORT"/>
</dbReference>
<evidence type="ECO:0000256" key="4">
    <source>
        <dbReference type="ARBA" id="ARBA00022692"/>
    </source>
</evidence>
<dbReference type="OrthoDB" id="6133115at2759"/>
<dbReference type="VEuPathDB" id="FungiDB:AB675_4815"/>
<feature type="transmembrane region" description="Helical" evidence="8">
    <location>
        <begin position="437"/>
        <end position="454"/>
    </location>
</feature>
<evidence type="ECO:0000256" key="2">
    <source>
        <dbReference type="ARBA" id="ARBA00010992"/>
    </source>
</evidence>
<evidence type="ECO:0000313" key="11">
    <source>
        <dbReference type="Proteomes" id="UP000038010"/>
    </source>
</evidence>
<comment type="caution">
    <text evidence="10">The sequence shown here is derived from an EMBL/GenBank/DDBJ whole genome shotgun (WGS) entry which is preliminary data.</text>
</comment>
<evidence type="ECO:0000256" key="3">
    <source>
        <dbReference type="ARBA" id="ARBA00022448"/>
    </source>
</evidence>
<dbReference type="FunFam" id="1.20.1250.20:FF:000061">
    <property type="entry name" value="MFS sugar transporter"/>
    <property type="match status" value="1"/>
</dbReference>
<feature type="transmembrane region" description="Helical" evidence="8">
    <location>
        <begin position="103"/>
        <end position="123"/>
    </location>
</feature>
<feature type="transmembrane region" description="Helical" evidence="8">
    <location>
        <begin position="274"/>
        <end position="296"/>
    </location>
</feature>
<dbReference type="GeneID" id="28736860"/>
<accession>A0A0N0NIN3</accession>
<feature type="transmembrane region" description="Helical" evidence="8">
    <location>
        <begin position="339"/>
        <end position="359"/>
    </location>
</feature>
<feature type="transmembrane region" description="Helical" evidence="8">
    <location>
        <begin position="129"/>
        <end position="149"/>
    </location>
</feature>
<keyword evidence="10" id="KW-0762">Sugar transport</keyword>
<dbReference type="Pfam" id="PF00083">
    <property type="entry name" value="Sugar_tr"/>
    <property type="match status" value="1"/>
</dbReference>
<feature type="transmembrane region" description="Helical" evidence="8">
    <location>
        <begin position="161"/>
        <end position="180"/>
    </location>
</feature>
<dbReference type="AlphaFoldDB" id="A0A0N0NIN3"/>